<sequence>MTNITDTINKYLDCLNLHLEKPSYKYLEKICNAQLNTFPFENISKLLYFKDHHYNNFNLPTFELFIKNFKEYNFGGTCYTLNSNLMILLTEIGFDCYHVMLGEEHMGIIVKIDNERFYIDCGAAAPFFKPVRFEGDFENISSFGKDEVHILPEEPYRNRYKYVRYINGKQSGKAWHFNSRKEAKVSDFNDVIQKSNKPNATFMTILRCQLYQTSKQRSISLVNNKFSIRYSNGETNVLTLSSPGEIRAVLTEEFTLPNLPVIEAIEVLKTLKINIFEHSI</sequence>
<dbReference type="EMBL" id="JAMKBI010000021">
    <property type="protein sequence ID" value="MCZ8535376.1"/>
    <property type="molecule type" value="Genomic_DNA"/>
</dbReference>
<gene>
    <name evidence="2" type="ORF">M9R61_18920</name>
</gene>
<accession>A0A9X3LCH7</accession>
<dbReference type="InterPro" id="IPR001447">
    <property type="entry name" value="Arylamine_N-AcTrfase"/>
</dbReference>
<dbReference type="SUPFAM" id="SSF54001">
    <property type="entry name" value="Cysteine proteinases"/>
    <property type="match status" value="1"/>
</dbReference>
<dbReference type="GO" id="GO:0016407">
    <property type="term" value="F:acetyltransferase activity"/>
    <property type="evidence" value="ECO:0007669"/>
    <property type="project" value="InterPro"/>
</dbReference>
<comment type="caution">
    <text evidence="2">The sequence shown here is derived from an EMBL/GenBank/DDBJ whole genome shotgun (WGS) entry which is preliminary data.</text>
</comment>
<dbReference type="RefSeq" id="WP_269923350.1">
    <property type="nucleotide sequence ID" value="NZ_JAMKBI010000021.1"/>
</dbReference>
<dbReference type="InterPro" id="IPR053710">
    <property type="entry name" value="Arylamine_NAT_domain_sf"/>
</dbReference>
<dbReference type="AlphaFoldDB" id="A0A9X3LCH7"/>
<dbReference type="Proteomes" id="UP001152172">
    <property type="component" value="Unassembled WGS sequence"/>
</dbReference>
<dbReference type="Gene3D" id="3.30.2140.20">
    <property type="match status" value="1"/>
</dbReference>
<proteinExistence type="inferred from homology"/>
<protein>
    <submittedName>
        <fullName evidence="2">Arylamine N-acetyltransferase</fullName>
    </submittedName>
</protein>
<organism evidence="2 3">
    <name type="scientific">Psychrobacillus psychrodurans</name>
    <dbReference type="NCBI Taxonomy" id="126157"/>
    <lineage>
        <taxon>Bacteria</taxon>
        <taxon>Bacillati</taxon>
        <taxon>Bacillota</taxon>
        <taxon>Bacilli</taxon>
        <taxon>Bacillales</taxon>
        <taxon>Bacillaceae</taxon>
        <taxon>Psychrobacillus</taxon>
    </lineage>
</organism>
<dbReference type="PANTHER" id="PTHR11786">
    <property type="entry name" value="N-HYDROXYARYLAMINE O-ACETYLTRANSFERASE"/>
    <property type="match status" value="1"/>
</dbReference>
<comment type="similarity">
    <text evidence="1">Belongs to the arylamine N-acetyltransferase family.</text>
</comment>
<evidence type="ECO:0000313" key="2">
    <source>
        <dbReference type="EMBL" id="MCZ8535376.1"/>
    </source>
</evidence>
<keyword evidence="3" id="KW-1185">Reference proteome</keyword>
<evidence type="ECO:0000256" key="1">
    <source>
        <dbReference type="ARBA" id="ARBA00006547"/>
    </source>
</evidence>
<dbReference type="InterPro" id="IPR038765">
    <property type="entry name" value="Papain-like_cys_pep_sf"/>
</dbReference>
<evidence type="ECO:0000313" key="3">
    <source>
        <dbReference type="Proteomes" id="UP001152172"/>
    </source>
</evidence>
<dbReference type="Pfam" id="PF00797">
    <property type="entry name" value="Acetyltransf_2"/>
    <property type="match status" value="1"/>
</dbReference>
<reference evidence="2" key="1">
    <citation type="submission" date="2022-05" db="EMBL/GenBank/DDBJ databases">
        <authorList>
            <person name="Colautti A."/>
            <person name="Iacumin L."/>
        </authorList>
    </citation>
    <scope>NUCLEOTIDE SEQUENCE</scope>
    <source>
        <strain evidence="2">DSM 30747</strain>
    </source>
</reference>
<name>A0A9X3LCH7_9BACI</name>
<dbReference type="PANTHER" id="PTHR11786:SF0">
    <property type="entry name" value="ARYLAMINE N-ACETYLTRANSFERASE 4-RELATED"/>
    <property type="match status" value="1"/>
</dbReference>